<protein>
    <recommendedName>
        <fullName evidence="2">Putative zinc-finger domain-containing protein</fullName>
    </recommendedName>
</protein>
<name>A0A3B1AR37_9ZZZZ</name>
<sequence length="222" mass="24845">MHCEQIIRQLDDYLDGDLPPGDFERIEHHLKSCANCRAEYQHGQDIIKQCQNQPEITPRPGYEARMLSFLAEKPQKSRSFVPVWFAAGFGSAVAALLVVWFMGFDFTGPAPDNMPIMSVELPAMQSRKVDLVFNSPRRIQNAAMTIELPAGTEIVGYPGQRTLKWQTNLKQGSNRLSLPIILRGKQGGTLLAKISHQGQTRTFKLKLVPIPSSSQQRNVLSS</sequence>
<proteinExistence type="predicted"/>
<evidence type="ECO:0000256" key="1">
    <source>
        <dbReference type="SAM" id="Phobius"/>
    </source>
</evidence>
<keyword evidence="1" id="KW-1133">Transmembrane helix</keyword>
<dbReference type="InterPro" id="IPR027383">
    <property type="entry name" value="Znf_put"/>
</dbReference>
<feature type="domain" description="Putative zinc-finger" evidence="2">
    <location>
        <begin position="3"/>
        <end position="37"/>
    </location>
</feature>
<dbReference type="Pfam" id="PF13490">
    <property type="entry name" value="zf-HC2"/>
    <property type="match status" value="1"/>
</dbReference>
<keyword evidence="1" id="KW-0472">Membrane</keyword>
<evidence type="ECO:0000259" key="2">
    <source>
        <dbReference type="Pfam" id="PF13490"/>
    </source>
</evidence>
<dbReference type="EMBL" id="UOFR01000038">
    <property type="protein sequence ID" value="VAW96444.1"/>
    <property type="molecule type" value="Genomic_DNA"/>
</dbReference>
<evidence type="ECO:0000313" key="3">
    <source>
        <dbReference type="EMBL" id="VAW96444.1"/>
    </source>
</evidence>
<reference evidence="3" key="1">
    <citation type="submission" date="2018-06" db="EMBL/GenBank/DDBJ databases">
        <authorList>
            <person name="Zhirakovskaya E."/>
        </authorList>
    </citation>
    <scope>NUCLEOTIDE SEQUENCE</scope>
</reference>
<dbReference type="InterPro" id="IPR041916">
    <property type="entry name" value="Anti_sigma_zinc_sf"/>
</dbReference>
<gene>
    <name evidence="3" type="ORF">MNBD_GAMMA21-1021</name>
</gene>
<dbReference type="AlphaFoldDB" id="A0A3B1AR37"/>
<dbReference type="Gene3D" id="1.10.10.1320">
    <property type="entry name" value="Anti-sigma factor, zinc-finger domain"/>
    <property type="match status" value="1"/>
</dbReference>
<keyword evidence="1" id="KW-0812">Transmembrane</keyword>
<feature type="transmembrane region" description="Helical" evidence="1">
    <location>
        <begin position="83"/>
        <end position="104"/>
    </location>
</feature>
<organism evidence="3">
    <name type="scientific">hydrothermal vent metagenome</name>
    <dbReference type="NCBI Taxonomy" id="652676"/>
    <lineage>
        <taxon>unclassified sequences</taxon>
        <taxon>metagenomes</taxon>
        <taxon>ecological metagenomes</taxon>
    </lineage>
</organism>
<accession>A0A3B1AR37</accession>